<protein>
    <submittedName>
        <fullName evidence="3">CPBP family intramembrane metalloprotease</fullName>
    </submittedName>
</protein>
<feature type="transmembrane region" description="Helical" evidence="1">
    <location>
        <begin position="110"/>
        <end position="129"/>
    </location>
</feature>
<evidence type="ECO:0000313" key="3">
    <source>
        <dbReference type="EMBL" id="MBP3944288.1"/>
    </source>
</evidence>
<reference evidence="3" key="1">
    <citation type="submission" date="2021-03" db="EMBL/GenBank/DDBJ databases">
        <authorList>
            <person name="Lu T."/>
            <person name="Wang Q."/>
            <person name="Han X."/>
        </authorList>
    </citation>
    <scope>NUCLEOTIDE SEQUENCE</scope>
    <source>
        <strain evidence="3">WQ 2009</strain>
    </source>
</reference>
<feature type="domain" description="CAAX prenyl protease 2/Lysostaphin resistance protein A-like" evidence="2">
    <location>
        <begin position="58"/>
        <end position="151"/>
    </location>
</feature>
<keyword evidence="1" id="KW-0472">Membrane</keyword>
<keyword evidence="1" id="KW-1133">Transmembrane helix</keyword>
<feature type="transmembrane region" description="Helical" evidence="1">
    <location>
        <begin position="55"/>
        <end position="76"/>
    </location>
</feature>
<feature type="transmembrane region" description="Helical" evidence="1">
    <location>
        <begin position="21"/>
        <end position="43"/>
    </location>
</feature>
<comment type="caution">
    <text evidence="3">The sequence shown here is derived from an EMBL/GenBank/DDBJ whole genome shotgun (WGS) entry which is preliminary data.</text>
</comment>
<dbReference type="RefSeq" id="WP_353547795.1">
    <property type="nucleotide sequence ID" value="NZ_JAGKSB010000015.1"/>
</dbReference>
<dbReference type="Pfam" id="PF02517">
    <property type="entry name" value="Rce1-like"/>
    <property type="match status" value="1"/>
</dbReference>
<dbReference type="InterPro" id="IPR003675">
    <property type="entry name" value="Rce1/LyrA-like_dom"/>
</dbReference>
<evidence type="ECO:0000259" key="2">
    <source>
        <dbReference type="Pfam" id="PF02517"/>
    </source>
</evidence>
<dbReference type="GO" id="GO:0080120">
    <property type="term" value="P:CAAX-box protein maturation"/>
    <property type="evidence" value="ECO:0007669"/>
    <property type="project" value="UniProtKB-ARBA"/>
</dbReference>
<keyword evidence="3" id="KW-0378">Hydrolase</keyword>
<name>A0A8T4HG26_9SPHI</name>
<keyword evidence="4" id="KW-1185">Reference proteome</keyword>
<proteinExistence type="predicted"/>
<evidence type="ECO:0000313" key="4">
    <source>
        <dbReference type="Proteomes" id="UP000679691"/>
    </source>
</evidence>
<sequence length="156" mass="18083">MTLNYKYFILKQIFKKNNFKYFIIFLLLKLTFSFLTSIIATYFDPTSTQNPIDKYDITANIILSLIIAPLLETLLFQYALIELLLKTKLSPLFIIAISSLLFGLSHNYNISYIIATTISGFFYATYYYKLRNQGRLTGFLLITLLHSLSNLPSLFL</sequence>
<dbReference type="AlphaFoldDB" id="A0A8T4HG26"/>
<evidence type="ECO:0000256" key="1">
    <source>
        <dbReference type="SAM" id="Phobius"/>
    </source>
</evidence>
<keyword evidence="3" id="KW-0645">Protease</keyword>
<keyword evidence="3" id="KW-0482">Metalloprotease</keyword>
<organism evidence="3 4">
    <name type="scientific">Rhinopithecimicrobium faecis</name>
    <dbReference type="NCBI Taxonomy" id="2820698"/>
    <lineage>
        <taxon>Bacteria</taxon>
        <taxon>Pseudomonadati</taxon>
        <taxon>Bacteroidota</taxon>
        <taxon>Sphingobacteriia</taxon>
        <taxon>Sphingobacteriales</taxon>
        <taxon>Sphingobacteriaceae</taxon>
        <taxon>Rhinopithecimicrobium</taxon>
    </lineage>
</organism>
<accession>A0A8T4HG26</accession>
<dbReference type="EMBL" id="JAGKSB010000015">
    <property type="protein sequence ID" value="MBP3944288.1"/>
    <property type="molecule type" value="Genomic_DNA"/>
</dbReference>
<dbReference type="GO" id="GO:0008237">
    <property type="term" value="F:metallopeptidase activity"/>
    <property type="evidence" value="ECO:0007669"/>
    <property type="project" value="UniProtKB-KW"/>
</dbReference>
<feature type="transmembrane region" description="Helical" evidence="1">
    <location>
        <begin position="83"/>
        <end position="104"/>
    </location>
</feature>
<dbReference type="Proteomes" id="UP000679691">
    <property type="component" value="Unassembled WGS sequence"/>
</dbReference>
<dbReference type="GO" id="GO:0004175">
    <property type="term" value="F:endopeptidase activity"/>
    <property type="evidence" value="ECO:0007669"/>
    <property type="project" value="UniProtKB-ARBA"/>
</dbReference>
<gene>
    <name evidence="3" type="ORF">J5U18_12115</name>
</gene>
<keyword evidence="1" id="KW-0812">Transmembrane</keyword>